<evidence type="ECO:0000259" key="1">
    <source>
        <dbReference type="Pfam" id="PF14330"/>
    </source>
</evidence>
<proteinExistence type="predicted"/>
<dbReference type="Pfam" id="PF14330">
    <property type="entry name" value="DUF4387"/>
    <property type="match status" value="1"/>
</dbReference>
<dbReference type="AlphaFoldDB" id="X1SH04"/>
<dbReference type="EMBL" id="BARW01011930">
    <property type="protein sequence ID" value="GAI78426.1"/>
    <property type="molecule type" value="Genomic_DNA"/>
</dbReference>
<name>X1SH04_9ZZZZ</name>
<sequence length="69" mass="7766">MDKLVDLANILRSKNAGPLNITFDIILKDNKTFNRVKNSGVINEELISNLYKVAKEDVSILEYEVVNAT</sequence>
<evidence type="ECO:0000313" key="2">
    <source>
        <dbReference type="EMBL" id="GAI78426.1"/>
    </source>
</evidence>
<feature type="domain" description="DUF4387" evidence="1">
    <location>
        <begin position="4"/>
        <end position="67"/>
    </location>
</feature>
<gene>
    <name evidence="2" type="ORF">S12H4_22756</name>
</gene>
<protein>
    <recommendedName>
        <fullName evidence="1">DUF4387 domain-containing protein</fullName>
    </recommendedName>
</protein>
<accession>X1SH04</accession>
<organism evidence="2">
    <name type="scientific">marine sediment metagenome</name>
    <dbReference type="NCBI Taxonomy" id="412755"/>
    <lineage>
        <taxon>unclassified sequences</taxon>
        <taxon>metagenomes</taxon>
        <taxon>ecological metagenomes</taxon>
    </lineage>
</organism>
<comment type="caution">
    <text evidence="2">The sequence shown here is derived from an EMBL/GenBank/DDBJ whole genome shotgun (WGS) entry which is preliminary data.</text>
</comment>
<reference evidence="2" key="1">
    <citation type="journal article" date="2014" name="Front. Microbiol.">
        <title>High frequency of phylogenetically diverse reductive dehalogenase-homologous genes in deep subseafloor sedimentary metagenomes.</title>
        <authorList>
            <person name="Kawai M."/>
            <person name="Futagami T."/>
            <person name="Toyoda A."/>
            <person name="Takaki Y."/>
            <person name="Nishi S."/>
            <person name="Hori S."/>
            <person name="Arai W."/>
            <person name="Tsubouchi T."/>
            <person name="Morono Y."/>
            <person name="Uchiyama I."/>
            <person name="Ito T."/>
            <person name="Fujiyama A."/>
            <person name="Inagaki F."/>
            <person name="Takami H."/>
        </authorList>
    </citation>
    <scope>NUCLEOTIDE SEQUENCE</scope>
    <source>
        <strain evidence="2">Expedition CK06-06</strain>
    </source>
</reference>
<feature type="non-terminal residue" evidence="2">
    <location>
        <position position="69"/>
    </location>
</feature>
<dbReference type="InterPro" id="IPR025496">
    <property type="entry name" value="DUF4387"/>
</dbReference>